<comment type="caution">
    <text evidence="2">The sequence shown here is derived from an EMBL/GenBank/DDBJ whole genome shotgun (WGS) entry which is preliminary data.</text>
</comment>
<dbReference type="AlphaFoldDB" id="A0A9P3GVA1"/>
<feature type="compositionally biased region" description="Polar residues" evidence="1">
    <location>
        <begin position="381"/>
        <end position="391"/>
    </location>
</feature>
<organism evidence="2 3">
    <name type="scientific">Phanerochaete sordida</name>
    <dbReference type="NCBI Taxonomy" id="48140"/>
    <lineage>
        <taxon>Eukaryota</taxon>
        <taxon>Fungi</taxon>
        <taxon>Dikarya</taxon>
        <taxon>Basidiomycota</taxon>
        <taxon>Agaricomycotina</taxon>
        <taxon>Agaricomycetes</taxon>
        <taxon>Polyporales</taxon>
        <taxon>Phanerochaetaceae</taxon>
        <taxon>Phanerochaete</taxon>
    </lineage>
</organism>
<reference evidence="2 3" key="1">
    <citation type="submission" date="2021-08" db="EMBL/GenBank/DDBJ databases">
        <title>Draft Genome Sequence of Phanerochaete sordida strain YK-624.</title>
        <authorList>
            <person name="Mori T."/>
            <person name="Dohra H."/>
            <person name="Suzuki T."/>
            <person name="Kawagishi H."/>
            <person name="Hirai H."/>
        </authorList>
    </citation>
    <scope>NUCLEOTIDE SEQUENCE [LARGE SCALE GENOMIC DNA]</scope>
    <source>
        <strain evidence="2 3">YK-624</strain>
    </source>
</reference>
<sequence length="666" mass="71569">MSEAPRMGNASRLPMSRTGHAIPNGRMAGASRQEAAQDEFRTPPIPRTRPQTPETWSSSLLSQMSSPLSQMQDVEYNGEMAVDPPGWAASMQIQLNEIVTNQGLIWSTLQNMCGAIERSETNLSDRLDAVLSASQTRPQVQAPPPENPNDYPDVHFWVKDSWEDLFSGKHGDSAPSASELLREPAGKTLIAKKLRWLQDENGDLVTPERYRLITRAARGRFTTWIKNKVAPLNFETDISAELREEFCLYMETESPELALCADHWKAIKLGIYIYPTFKRSRKAYYGPLAALMGKDQDDIVNKEDEEDEEDDDDGEDRGTQSHNEQAPQSRSSVPPRKKAVPQTAPSRKRPAPASDDAQKSRKASKTAGPSPSSSSPPEIDSASTEPASVQRSGPGRSEAAPRQVADATPSARPYTSPSVSSSSLLRSPSSAPGSSPEHQVSSPSSGLGHAPTISASAPGRPGLSSVSDALPDRDLTLAAPSASASSFPPRAAPPSSAGRSPLDALPSPLVALSTRLQTDLGDFSNLGNTPSDAGGQPGATSSSGMSNGTPSSPHADTLQEKELTGLEPRQETPPPPEGNAGGASATNGQQPRTRGKIYQPGPMNTLKNIFGREWKSQNQDGTDAAFRREYKAFEDDEARKTAYIEQLQNKGVKIVRAPGPSRRPAA</sequence>
<feature type="compositionally biased region" description="Low complexity" evidence="1">
    <location>
        <begin position="410"/>
        <end position="445"/>
    </location>
</feature>
<proteinExistence type="predicted"/>
<feature type="compositionally biased region" description="Low complexity" evidence="1">
    <location>
        <begin position="540"/>
        <end position="553"/>
    </location>
</feature>
<feature type="region of interest" description="Disordered" evidence="1">
    <location>
        <begin position="1"/>
        <end position="64"/>
    </location>
</feature>
<name>A0A9P3GVA1_9APHY</name>
<feature type="compositionally biased region" description="Polar residues" evidence="1">
    <location>
        <begin position="320"/>
        <end position="332"/>
    </location>
</feature>
<evidence type="ECO:0000256" key="1">
    <source>
        <dbReference type="SAM" id="MobiDB-lite"/>
    </source>
</evidence>
<dbReference type="EMBL" id="BPQB01000258">
    <property type="protein sequence ID" value="GJF00950.1"/>
    <property type="molecule type" value="Genomic_DNA"/>
</dbReference>
<feature type="region of interest" description="Disordered" evidence="1">
    <location>
        <begin position="302"/>
        <end position="604"/>
    </location>
</feature>
<gene>
    <name evidence="2" type="ORF">PsYK624_172540</name>
</gene>
<protein>
    <submittedName>
        <fullName evidence="2">Uncharacterized protein</fullName>
    </submittedName>
</protein>
<accession>A0A9P3GVA1</accession>
<dbReference type="OrthoDB" id="2757125at2759"/>
<evidence type="ECO:0000313" key="2">
    <source>
        <dbReference type="EMBL" id="GJF00950.1"/>
    </source>
</evidence>
<keyword evidence="3" id="KW-1185">Reference proteome</keyword>
<feature type="compositionally biased region" description="Acidic residues" evidence="1">
    <location>
        <begin position="303"/>
        <end position="315"/>
    </location>
</feature>
<feature type="compositionally biased region" description="Low complexity" evidence="1">
    <location>
        <begin position="478"/>
        <end position="501"/>
    </location>
</feature>
<dbReference type="Proteomes" id="UP000703269">
    <property type="component" value="Unassembled WGS sequence"/>
</dbReference>
<feature type="compositionally biased region" description="Basic and acidic residues" evidence="1">
    <location>
        <begin position="557"/>
        <end position="570"/>
    </location>
</feature>
<evidence type="ECO:0000313" key="3">
    <source>
        <dbReference type="Proteomes" id="UP000703269"/>
    </source>
</evidence>
<feature type="compositionally biased region" description="Low complexity" evidence="1">
    <location>
        <begin position="48"/>
        <end position="64"/>
    </location>
</feature>